<dbReference type="GO" id="GO:0004791">
    <property type="term" value="F:thioredoxin-disulfide reductase (NADPH) activity"/>
    <property type="evidence" value="ECO:0007669"/>
    <property type="project" value="UniProtKB-EC"/>
</dbReference>
<dbReference type="Gene3D" id="3.50.50.60">
    <property type="entry name" value="FAD/NAD(P)-binding domain"/>
    <property type="match status" value="2"/>
</dbReference>
<dbReference type="EC" id="1.8.1.9" evidence="7"/>
<dbReference type="eggNOG" id="arCOG01296">
    <property type="taxonomic scope" value="Archaea"/>
</dbReference>
<evidence type="ECO:0000256" key="2">
    <source>
        <dbReference type="ARBA" id="ARBA00022827"/>
    </source>
</evidence>
<dbReference type="PRINTS" id="PR00368">
    <property type="entry name" value="FADPNR"/>
</dbReference>
<evidence type="ECO:0000313" key="7">
    <source>
        <dbReference type="EMBL" id="ADC47275.1"/>
    </source>
</evidence>
<keyword evidence="1" id="KW-0285">Flavoprotein</keyword>
<keyword evidence="4" id="KW-1015">Disulfide bond</keyword>
<evidence type="ECO:0000313" key="8">
    <source>
        <dbReference type="Proteomes" id="UP000008680"/>
    </source>
</evidence>
<organism evidence="7 8">
    <name type="scientific">Methanobrevibacter ruminantium (strain ATCC 35063 / DSM 1093 / JCM 13430 / OCM 146 / M1)</name>
    <name type="common">Methanobacterium ruminantium</name>
    <dbReference type="NCBI Taxonomy" id="634498"/>
    <lineage>
        <taxon>Archaea</taxon>
        <taxon>Methanobacteriati</taxon>
        <taxon>Methanobacteriota</taxon>
        <taxon>Methanomada group</taxon>
        <taxon>Methanobacteria</taxon>
        <taxon>Methanobacteriales</taxon>
        <taxon>Methanobacteriaceae</taxon>
        <taxon>Methanobrevibacter</taxon>
    </lineage>
</organism>
<evidence type="ECO:0000259" key="6">
    <source>
        <dbReference type="Pfam" id="PF07992"/>
    </source>
</evidence>
<dbReference type="SUPFAM" id="SSF51905">
    <property type="entry name" value="FAD/NAD(P)-binding domain"/>
    <property type="match status" value="1"/>
</dbReference>
<dbReference type="InterPro" id="IPR050097">
    <property type="entry name" value="Ferredoxin-NADP_redctase_2"/>
</dbReference>
<dbReference type="KEGG" id="mru:mru_1425"/>
<dbReference type="Proteomes" id="UP000008680">
    <property type="component" value="Chromosome"/>
</dbReference>
<feature type="domain" description="FAD/NAD(P)-binding" evidence="6">
    <location>
        <begin position="7"/>
        <end position="302"/>
    </location>
</feature>
<proteinExistence type="predicted"/>
<name>D3E414_METRM</name>
<gene>
    <name evidence="7" type="primary">trxB</name>
    <name evidence="7" type="ordered locus">mru_1425</name>
</gene>
<dbReference type="STRING" id="634498.mru_1425"/>
<protein>
    <submittedName>
        <fullName evidence="7">Thioredoxin-disulfide reductase TrxB</fullName>
        <ecNumber evidence="7">1.8.1.9</ecNumber>
    </submittedName>
</protein>
<dbReference type="HOGENOM" id="CLU_031864_5_3_2"/>
<evidence type="ECO:0000256" key="1">
    <source>
        <dbReference type="ARBA" id="ARBA00022630"/>
    </source>
</evidence>
<keyword evidence="3 7" id="KW-0560">Oxidoreductase</keyword>
<reference evidence="7 8" key="1">
    <citation type="journal article" date="2010" name="PLoS ONE">
        <title>The genome sequence of the rumen methanogen Methanobrevibacter ruminantium reveals new possibilities for controlling ruminant methane emissions.</title>
        <authorList>
            <person name="Leahy S.C."/>
            <person name="Kelly W.J."/>
            <person name="Altermann E."/>
            <person name="Ronimus R.S."/>
            <person name="Yeoman C.J."/>
            <person name="Pacheco D.M."/>
            <person name="Li D."/>
            <person name="Kong Z."/>
            <person name="McTavish S."/>
            <person name="Sang C."/>
            <person name="Lambie S.C."/>
            <person name="Janssen P.H."/>
            <person name="Dey D."/>
            <person name="Attwood G.T."/>
        </authorList>
    </citation>
    <scope>NUCLEOTIDE SEQUENCE [LARGE SCALE GENOMIC DNA]</scope>
    <source>
        <strain evidence="8">ATCC 35063 / DSM 1093 / JCM 13430 / OCM 146 / M1</strain>
    </source>
</reference>
<dbReference type="InterPro" id="IPR008255">
    <property type="entry name" value="Pyr_nucl-diS_OxRdtase_2_AS"/>
</dbReference>
<dbReference type="InterPro" id="IPR023753">
    <property type="entry name" value="FAD/NAD-binding_dom"/>
</dbReference>
<dbReference type="PATRIC" id="fig|634498.28.peg.1429"/>
<accession>D3E414</accession>
<dbReference type="InterPro" id="IPR036188">
    <property type="entry name" value="FAD/NAD-bd_sf"/>
</dbReference>
<evidence type="ECO:0000256" key="4">
    <source>
        <dbReference type="ARBA" id="ARBA00023157"/>
    </source>
</evidence>
<evidence type="ECO:0000256" key="5">
    <source>
        <dbReference type="ARBA" id="ARBA00023284"/>
    </source>
</evidence>
<keyword evidence="8" id="KW-1185">Reference proteome</keyword>
<dbReference type="AlphaFoldDB" id="D3E414"/>
<dbReference type="EMBL" id="CP001719">
    <property type="protein sequence ID" value="ADC47275.1"/>
    <property type="molecule type" value="Genomic_DNA"/>
</dbReference>
<dbReference type="Pfam" id="PF07992">
    <property type="entry name" value="Pyr_redox_2"/>
    <property type="match status" value="1"/>
</dbReference>
<dbReference type="PRINTS" id="PR00469">
    <property type="entry name" value="PNDRDTASEII"/>
</dbReference>
<dbReference type="PANTHER" id="PTHR48105">
    <property type="entry name" value="THIOREDOXIN REDUCTASE 1-RELATED-RELATED"/>
    <property type="match status" value="1"/>
</dbReference>
<dbReference type="PROSITE" id="PS00573">
    <property type="entry name" value="PYRIDINE_REDOX_2"/>
    <property type="match status" value="1"/>
</dbReference>
<evidence type="ECO:0000256" key="3">
    <source>
        <dbReference type="ARBA" id="ARBA00023002"/>
    </source>
</evidence>
<sequence length="315" mass="34576">MIFMENYDIIIVGAGPAGLTAGMYAGRQNSKTLIIDRGFAGGLGLEVPLMQNYPGFDLISGMELIQKMKAQTENYCEIKENETIQSIEKTEDGFLLKTRTSPLLMSEESDEIREFKAKAIILATGASHRHLNVPGEAEFLGRGVAYCATCDGMFFIDRTVLMVGGGNSAAQEALYLKNLGCNVKLVHRRDQLRCEHHLQKALEEKEIEVIWNATVEEIKGDMVVESVRLNRNGQEEDYKTDGVFIAIGDDPSNEIAKELGIDLDEDGYIITDKRQATSVEHVYSAGDITGGVKQWVVACGEGAVAAISAYNDLNL</sequence>
<keyword evidence="5" id="KW-0676">Redox-active center</keyword>
<keyword evidence="2" id="KW-0274">FAD</keyword>